<name>A0A1H0X8J4_9PSEU</name>
<dbReference type="PANTHER" id="PTHR46889">
    <property type="entry name" value="TRANSPOSASE INSF FOR INSERTION SEQUENCE IS3B-RELATED"/>
    <property type="match status" value="1"/>
</dbReference>
<evidence type="ECO:0000313" key="4">
    <source>
        <dbReference type="Proteomes" id="UP000199691"/>
    </source>
</evidence>
<keyword evidence="4" id="KW-1185">Reference proteome</keyword>
<sequence>MLTAAGVKIAPSTYYAARSRPPSARAVRDAVITEKIKEVHETNYGVYGVRKIYAELGRQGGVTGLPVARCTVARLMKAAGLQGISRLKTPRTTRSGKGNDPRPDLVKRTFAASAPNHLWVADITYIRTFSGWAYAAFVLDVFSRRVVG</sequence>
<accession>A0A1H0X8J4</accession>
<gene>
    <name evidence="3" type="ORF">SAMN05421507_1573</name>
</gene>
<proteinExistence type="predicted"/>
<dbReference type="InterPro" id="IPR050900">
    <property type="entry name" value="Transposase_IS3/IS150/IS904"/>
</dbReference>
<dbReference type="STRING" id="641025.SAMN05421507_1573"/>
<evidence type="ECO:0000259" key="2">
    <source>
        <dbReference type="PROSITE" id="PS50994"/>
    </source>
</evidence>
<protein>
    <submittedName>
        <fullName evidence="3">Putative transposase</fullName>
    </submittedName>
</protein>
<organism evidence="3 4">
    <name type="scientific">Lentzea jiangxiensis</name>
    <dbReference type="NCBI Taxonomy" id="641025"/>
    <lineage>
        <taxon>Bacteria</taxon>
        <taxon>Bacillati</taxon>
        <taxon>Actinomycetota</taxon>
        <taxon>Actinomycetes</taxon>
        <taxon>Pseudonocardiales</taxon>
        <taxon>Pseudonocardiaceae</taxon>
        <taxon>Lentzea</taxon>
    </lineage>
</organism>
<dbReference type="EMBL" id="FNIX01000057">
    <property type="protein sequence ID" value="SDP99271.1"/>
    <property type="molecule type" value="Genomic_DNA"/>
</dbReference>
<comment type="function">
    <text evidence="1">Involved in the transposition of the insertion sequence.</text>
</comment>
<evidence type="ECO:0000256" key="1">
    <source>
        <dbReference type="ARBA" id="ARBA00002286"/>
    </source>
</evidence>
<dbReference type="InterPro" id="IPR012337">
    <property type="entry name" value="RNaseH-like_sf"/>
</dbReference>
<reference evidence="4" key="1">
    <citation type="submission" date="2016-10" db="EMBL/GenBank/DDBJ databases">
        <authorList>
            <person name="Varghese N."/>
            <person name="Submissions S."/>
        </authorList>
    </citation>
    <scope>NUCLEOTIDE SEQUENCE [LARGE SCALE GENOMIC DNA]</scope>
    <source>
        <strain evidence="4">CGMCC 4.6609</strain>
    </source>
</reference>
<feature type="domain" description="Integrase catalytic" evidence="2">
    <location>
        <begin position="111"/>
        <end position="148"/>
    </location>
</feature>
<dbReference type="Proteomes" id="UP000199691">
    <property type="component" value="Unassembled WGS sequence"/>
</dbReference>
<dbReference type="Gene3D" id="3.30.420.10">
    <property type="entry name" value="Ribonuclease H-like superfamily/Ribonuclease H"/>
    <property type="match status" value="1"/>
</dbReference>
<dbReference type="InterPro" id="IPR036397">
    <property type="entry name" value="RNaseH_sf"/>
</dbReference>
<dbReference type="SUPFAM" id="SSF53098">
    <property type="entry name" value="Ribonuclease H-like"/>
    <property type="match status" value="1"/>
</dbReference>
<dbReference type="GO" id="GO:0003676">
    <property type="term" value="F:nucleic acid binding"/>
    <property type="evidence" value="ECO:0007669"/>
    <property type="project" value="InterPro"/>
</dbReference>
<dbReference type="AlphaFoldDB" id="A0A1H0X8J4"/>
<dbReference type="Pfam" id="PF13276">
    <property type="entry name" value="HTH_21"/>
    <property type="match status" value="1"/>
</dbReference>
<dbReference type="PANTHER" id="PTHR46889:SF4">
    <property type="entry name" value="TRANSPOSASE INSO FOR INSERTION SEQUENCE ELEMENT IS911B-RELATED"/>
    <property type="match status" value="1"/>
</dbReference>
<evidence type="ECO:0000313" key="3">
    <source>
        <dbReference type="EMBL" id="SDP99271.1"/>
    </source>
</evidence>
<dbReference type="InterPro" id="IPR025948">
    <property type="entry name" value="HTH-like_dom"/>
</dbReference>
<dbReference type="InterPro" id="IPR001584">
    <property type="entry name" value="Integrase_cat-core"/>
</dbReference>
<dbReference type="GO" id="GO:0015074">
    <property type="term" value="P:DNA integration"/>
    <property type="evidence" value="ECO:0007669"/>
    <property type="project" value="InterPro"/>
</dbReference>
<dbReference type="PROSITE" id="PS50994">
    <property type="entry name" value="INTEGRASE"/>
    <property type="match status" value="1"/>
</dbReference>